<dbReference type="STRING" id="1469144.LI90_4065"/>
<dbReference type="SUPFAM" id="SSF48452">
    <property type="entry name" value="TPR-like"/>
    <property type="match status" value="1"/>
</dbReference>
<keyword evidence="4" id="KW-1133">Transmembrane helix</keyword>
<protein>
    <submittedName>
        <fullName evidence="5">Uncharacterized protein</fullName>
    </submittedName>
</protein>
<evidence type="ECO:0000256" key="1">
    <source>
        <dbReference type="ARBA" id="ARBA00022737"/>
    </source>
</evidence>
<keyword evidence="1" id="KW-0677">Repeat</keyword>
<dbReference type="PANTHER" id="PTHR44858">
    <property type="entry name" value="TETRATRICOPEPTIDE REPEAT PROTEIN 6"/>
    <property type="match status" value="1"/>
</dbReference>
<proteinExistence type="predicted"/>
<dbReference type="Gene3D" id="1.25.40.10">
    <property type="entry name" value="Tetratricopeptide repeat domain"/>
    <property type="match status" value="2"/>
</dbReference>
<dbReference type="Pfam" id="PF13432">
    <property type="entry name" value="TPR_16"/>
    <property type="match status" value="3"/>
</dbReference>
<evidence type="ECO:0000256" key="4">
    <source>
        <dbReference type="SAM" id="Phobius"/>
    </source>
</evidence>
<keyword evidence="2 3" id="KW-0802">TPR repeat</keyword>
<dbReference type="InterPro" id="IPR050498">
    <property type="entry name" value="Ycf3"/>
</dbReference>
<keyword evidence="4" id="KW-0812">Transmembrane</keyword>
<reference evidence="6" key="1">
    <citation type="submission" date="2015-04" db="EMBL/GenBank/DDBJ databases">
        <title>Physiological reanalysis, assessment of diazotrophy, and genome sequences of multiple isolates of Streptomyces thermoautotrophicus.</title>
        <authorList>
            <person name="MacKellar D.C."/>
            <person name="Lieber L."/>
            <person name="Norman J."/>
            <person name="Bolger A."/>
            <person name="Tobin C."/>
            <person name="Murray J.W."/>
            <person name="Chang R."/>
            <person name="Ford T."/>
            <person name="Nguyen P.Q."/>
            <person name="Woodward J."/>
            <person name="Permingeat H."/>
            <person name="Joshi N.S."/>
            <person name="Silver P.A."/>
            <person name="Usadel B."/>
            <person name="Rutherford A.W."/>
            <person name="Friesen M."/>
            <person name="Prell J."/>
        </authorList>
    </citation>
    <scope>NUCLEOTIDE SEQUENCE [LARGE SCALE GENOMIC DNA]</scope>
    <source>
        <strain evidence="6">H1</strain>
    </source>
</reference>
<dbReference type="SMART" id="SM00028">
    <property type="entry name" value="TPR"/>
    <property type="match status" value="6"/>
</dbReference>
<dbReference type="InterPro" id="IPR019734">
    <property type="entry name" value="TPR_rpt"/>
</dbReference>
<evidence type="ECO:0000313" key="6">
    <source>
        <dbReference type="Proteomes" id="UP000070188"/>
    </source>
</evidence>
<evidence type="ECO:0000256" key="3">
    <source>
        <dbReference type="PROSITE-ProRule" id="PRU00339"/>
    </source>
</evidence>
<accession>A0A132MYM1</accession>
<keyword evidence="4" id="KW-0472">Membrane</keyword>
<evidence type="ECO:0000256" key="2">
    <source>
        <dbReference type="ARBA" id="ARBA00022803"/>
    </source>
</evidence>
<dbReference type="RefSeq" id="WP_066890365.1">
    <property type="nucleotide sequence ID" value="NZ_JYIJ01000019.1"/>
</dbReference>
<dbReference type="PANTHER" id="PTHR44858:SF1">
    <property type="entry name" value="UDP-N-ACETYLGLUCOSAMINE--PEPTIDE N-ACETYLGLUCOSAMINYLTRANSFERASE SPINDLY-RELATED"/>
    <property type="match status" value="1"/>
</dbReference>
<dbReference type="EMBL" id="LAXD01000001">
    <property type="protein sequence ID" value="KWX03015.1"/>
    <property type="molecule type" value="Genomic_DNA"/>
</dbReference>
<dbReference type="PROSITE" id="PS50005">
    <property type="entry name" value="TPR"/>
    <property type="match status" value="1"/>
</dbReference>
<feature type="transmembrane region" description="Helical" evidence="4">
    <location>
        <begin position="293"/>
        <end position="314"/>
    </location>
</feature>
<feature type="transmembrane region" description="Helical" evidence="4">
    <location>
        <begin position="320"/>
        <end position="342"/>
    </location>
</feature>
<dbReference type="Proteomes" id="UP000070188">
    <property type="component" value="Unassembled WGS sequence"/>
</dbReference>
<dbReference type="AlphaFoldDB" id="A0A132MYM1"/>
<sequence length="350" mass="38052">MEERALLRAQVLIRLRRWNRARSLLALVLARDPDCVEAWCLLARCHNGLGEYPGMLRAAERALTIDPASDWAHRLRSIALTELGRHQEAVYSAREAVRLAPKDWRAYVALASALNGLPEHRREALNWARRAVRLAPDQPDTHFTVGLVAAELGEDDLADRSFREALALRPDHAAAINNLALLDLRRGRMASAASGFGAAVASDPTSHIARENVDVVGWALLRRAHMVAFVALFGLTQLLRLGDRGVVPALVPERACVGVLLLGTWVAMILRTSGHLTPPVRRYLWTQPRRDPLFGVMAGGLGVGVLGTVAAALLPGQPALMAVVVAFLGLLASFLASSLRYLRVCRAGTG</sequence>
<evidence type="ECO:0000313" key="5">
    <source>
        <dbReference type="EMBL" id="KWX03015.1"/>
    </source>
</evidence>
<keyword evidence="6" id="KW-1185">Reference proteome</keyword>
<organism evidence="5 6">
    <name type="scientific">Carbonactinospora thermoautotrophica</name>
    <dbReference type="NCBI Taxonomy" id="1469144"/>
    <lineage>
        <taxon>Bacteria</taxon>
        <taxon>Bacillati</taxon>
        <taxon>Actinomycetota</taxon>
        <taxon>Actinomycetes</taxon>
        <taxon>Kitasatosporales</taxon>
        <taxon>Carbonactinosporaceae</taxon>
        <taxon>Carbonactinospora</taxon>
    </lineage>
</organism>
<name>A0A132MYM1_9ACTN</name>
<dbReference type="OrthoDB" id="9814944at2"/>
<feature type="repeat" description="TPR" evidence="3">
    <location>
        <begin position="139"/>
        <end position="172"/>
    </location>
</feature>
<comment type="caution">
    <text evidence="5">The sequence shown here is derived from an EMBL/GenBank/DDBJ whole genome shotgun (WGS) entry which is preliminary data.</text>
</comment>
<gene>
    <name evidence="5" type="ORF">LI90_4065</name>
</gene>
<dbReference type="PATRIC" id="fig|1469144.10.peg.4358"/>
<dbReference type="InterPro" id="IPR011990">
    <property type="entry name" value="TPR-like_helical_dom_sf"/>
</dbReference>